<evidence type="ECO:0000259" key="8">
    <source>
        <dbReference type="PROSITE" id="PS50850"/>
    </source>
</evidence>
<proteinExistence type="predicted"/>
<organism evidence="9 10">
    <name type="scientific">Caballeronia udeis</name>
    <dbReference type="NCBI Taxonomy" id="1232866"/>
    <lineage>
        <taxon>Bacteria</taxon>
        <taxon>Pseudomonadati</taxon>
        <taxon>Pseudomonadota</taxon>
        <taxon>Betaproteobacteria</taxon>
        <taxon>Burkholderiales</taxon>
        <taxon>Burkholderiaceae</taxon>
        <taxon>Caballeronia</taxon>
    </lineage>
</organism>
<dbReference type="RefSeq" id="WP_404611039.1">
    <property type="nucleotide sequence ID" value="NZ_JBIYDN010000023.1"/>
</dbReference>
<dbReference type="CDD" id="cd17369">
    <property type="entry name" value="MFS_ShiA_like"/>
    <property type="match status" value="1"/>
</dbReference>
<keyword evidence="6 7" id="KW-0472">Membrane</keyword>
<comment type="subcellular location">
    <subcellularLocation>
        <location evidence="1">Cell membrane</location>
        <topology evidence="1">Multi-pass membrane protein</topology>
    </subcellularLocation>
</comment>
<evidence type="ECO:0000313" key="9">
    <source>
        <dbReference type="EMBL" id="MFK4446116.1"/>
    </source>
</evidence>
<feature type="transmembrane region" description="Helical" evidence="7">
    <location>
        <begin position="409"/>
        <end position="428"/>
    </location>
</feature>
<feature type="domain" description="Major facilitator superfamily (MFS) profile" evidence="8">
    <location>
        <begin position="24"/>
        <end position="433"/>
    </location>
</feature>
<feature type="transmembrane region" description="Helical" evidence="7">
    <location>
        <begin position="285"/>
        <end position="304"/>
    </location>
</feature>
<evidence type="ECO:0000256" key="2">
    <source>
        <dbReference type="ARBA" id="ARBA00022448"/>
    </source>
</evidence>
<gene>
    <name evidence="9" type="ORF">ABH943_006148</name>
</gene>
<evidence type="ECO:0000256" key="5">
    <source>
        <dbReference type="ARBA" id="ARBA00022989"/>
    </source>
</evidence>
<evidence type="ECO:0000256" key="4">
    <source>
        <dbReference type="ARBA" id="ARBA00022692"/>
    </source>
</evidence>
<dbReference type="PANTHER" id="PTHR43045">
    <property type="entry name" value="SHIKIMATE TRANSPORTER"/>
    <property type="match status" value="1"/>
</dbReference>
<feature type="transmembrane region" description="Helical" evidence="7">
    <location>
        <begin position="316"/>
        <end position="334"/>
    </location>
</feature>
<evidence type="ECO:0000256" key="6">
    <source>
        <dbReference type="ARBA" id="ARBA00023136"/>
    </source>
</evidence>
<feature type="transmembrane region" description="Helical" evidence="7">
    <location>
        <begin position="163"/>
        <end position="185"/>
    </location>
</feature>
<dbReference type="EMBL" id="JBIYDN010000023">
    <property type="protein sequence ID" value="MFK4446116.1"/>
    <property type="molecule type" value="Genomic_DNA"/>
</dbReference>
<dbReference type="InterPro" id="IPR020846">
    <property type="entry name" value="MFS_dom"/>
</dbReference>
<dbReference type="Gene3D" id="1.20.1250.20">
    <property type="entry name" value="MFS general substrate transporter like domains"/>
    <property type="match status" value="2"/>
</dbReference>
<evidence type="ECO:0000256" key="3">
    <source>
        <dbReference type="ARBA" id="ARBA00022475"/>
    </source>
</evidence>
<keyword evidence="2" id="KW-0813">Transport</keyword>
<name>A0ABW8MTM6_9BURK</name>
<feature type="transmembrane region" description="Helical" evidence="7">
    <location>
        <begin position="251"/>
        <end position="273"/>
    </location>
</feature>
<dbReference type="InterPro" id="IPR011701">
    <property type="entry name" value="MFS"/>
</dbReference>
<dbReference type="PROSITE" id="PS50850">
    <property type="entry name" value="MFS"/>
    <property type="match status" value="1"/>
</dbReference>
<keyword evidence="3" id="KW-1003">Cell membrane</keyword>
<protein>
    <submittedName>
        <fullName evidence="9">MFS family permease</fullName>
    </submittedName>
</protein>
<feature type="transmembrane region" description="Helical" evidence="7">
    <location>
        <begin position="63"/>
        <end position="86"/>
    </location>
</feature>
<feature type="transmembrane region" description="Helical" evidence="7">
    <location>
        <begin position="98"/>
        <end position="116"/>
    </location>
</feature>
<dbReference type="PROSITE" id="PS00217">
    <property type="entry name" value="SUGAR_TRANSPORT_2"/>
    <property type="match status" value="1"/>
</dbReference>
<keyword evidence="4 7" id="KW-0812">Transmembrane</keyword>
<feature type="transmembrane region" description="Helical" evidence="7">
    <location>
        <begin position="340"/>
        <end position="358"/>
    </location>
</feature>
<sequence length="444" mass="48014">MNSDISIVSGPAATQVPEATLRRTVLTSVIGQALEWYDFFLYGTAAALVFGDLFFPAGTDPLVGTILSFGGFLIGFMVRPIGGIVCGHLGDRVGRKNVLILTLLMMGSATFLMGLLPTYHSIGIWAPVLLLALRVVQGLAAGGEWSGSILIISENVPASRRGFLSAWSPAGATTGFVMSSAVFLLAQMLPHDAFIRWGWRLPFLASIVIIALGFYVRKQIPESAEFVKVKRATVRVRMPIVEVLRRHPKELLMVMGLRFGEGGASYIFFAFSLAYGKFIGLSSNLLLGALTVSMVLMIPFSLWFGHMSDRIGRRTVYRWGALGVIAVAFPFFLMLQSGQAWVIVLAYVLSTSVALGALEGVQPAYMSELFNADVRYSGLGLGREVASVLGAGLSPMLATALLAKYRSPWPVAIYLALLGLSIVLALRFTPETLPPEQRAKERSA</sequence>
<dbReference type="Pfam" id="PF07690">
    <property type="entry name" value="MFS_1"/>
    <property type="match status" value="1"/>
</dbReference>
<feature type="transmembrane region" description="Helical" evidence="7">
    <location>
        <begin position="39"/>
        <end position="57"/>
    </location>
</feature>
<keyword evidence="5 7" id="KW-1133">Transmembrane helix</keyword>
<feature type="transmembrane region" description="Helical" evidence="7">
    <location>
        <begin position="385"/>
        <end position="403"/>
    </location>
</feature>
<evidence type="ECO:0000313" key="10">
    <source>
        <dbReference type="Proteomes" id="UP001620514"/>
    </source>
</evidence>
<comment type="caution">
    <text evidence="9">The sequence shown here is derived from an EMBL/GenBank/DDBJ whole genome shotgun (WGS) entry which is preliminary data.</text>
</comment>
<feature type="transmembrane region" description="Helical" evidence="7">
    <location>
        <begin position="122"/>
        <end position="142"/>
    </location>
</feature>
<evidence type="ECO:0000256" key="7">
    <source>
        <dbReference type="SAM" id="Phobius"/>
    </source>
</evidence>
<reference evidence="9 10" key="1">
    <citation type="submission" date="2024-11" db="EMBL/GenBank/DDBJ databases">
        <title>Using genomics to understand microbial adaptation to soil warming.</title>
        <authorList>
            <person name="Deangelis K.M. PhD."/>
        </authorList>
    </citation>
    <scope>NUCLEOTIDE SEQUENCE [LARGE SCALE GENOMIC DNA]</scope>
    <source>
        <strain evidence="9 10">GAS97</strain>
    </source>
</reference>
<evidence type="ECO:0000256" key="1">
    <source>
        <dbReference type="ARBA" id="ARBA00004651"/>
    </source>
</evidence>
<dbReference type="InterPro" id="IPR005829">
    <property type="entry name" value="Sugar_transporter_CS"/>
</dbReference>
<feature type="transmembrane region" description="Helical" evidence="7">
    <location>
        <begin position="197"/>
        <end position="216"/>
    </location>
</feature>
<dbReference type="PANTHER" id="PTHR43045:SF1">
    <property type="entry name" value="SHIKIMATE TRANSPORTER"/>
    <property type="match status" value="1"/>
</dbReference>
<dbReference type="Proteomes" id="UP001620514">
    <property type="component" value="Unassembled WGS sequence"/>
</dbReference>
<keyword evidence="10" id="KW-1185">Reference proteome</keyword>
<dbReference type="SUPFAM" id="SSF103473">
    <property type="entry name" value="MFS general substrate transporter"/>
    <property type="match status" value="1"/>
</dbReference>
<accession>A0ABW8MTM6</accession>
<dbReference type="InterPro" id="IPR036259">
    <property type="entry name" value="MFS_trans_sf"/>
</dbReference>